<organism evidence="1 2">
    <name type="scientific">Phlebia brevispora</name>
    <dbReference type="NCBI Taxonomy" id="194682"/>
    <lineage>
        <taxon>Eukaryota</taxon>
        <taxon>Fungi</taxon>
        <taxon>Dikarya</taxon>
        <taxon>Basidiomycota</taxon>
        <taxon>Agaricomycotina</taxon>
        <taxon>Agaricomycetes</taxon>
        <taxon>Polyporales</taxon>
        <taxon>Meruliaceae</taxon>
        <taxon>Phlebia</taxon>
    </lineage>
</organism>
<protein>
    <submittedName>
        <fullName evidence="1">Uncharacterized protein</fullName>
    </submittedName>
</protein>
<proteinExistence type="predicted"/>
<accession>A0ACC1S116</accession>
<dbReference type="EMBL" id="JANHOG010001917">
    <property type="protein sequence ID" value="KAJ3529843.1"/>
    <property type="molecule type" value="Genomic_DNA"/>
</dbReference>
<sequence>MRASTLVSALSLAAFSLVGAIPTPFGDKMNWHHARIAKKLKRDGPPKLVVAHHMVGNTYPYTPDDWAQDIQAAHAAGIDAFALNIGTDSWQPTQVAAAYQAAADSGTGFKLFLSFDMSVMPCSSPDDAQQLRNYITTYAQHPNQLIYNSRVFVSTFAGESCTFGQGSVPQGWSSQFTQHPDLSGSNAVHFVPSFFVDPATFGQYNGAIHGMFNFNSGWPISLTTSVGNSIVGSLGANLLSSASQIVSQITQALSQFVGATDTDTQYVSGLQATTSDDGAPTYMGAVSPWFFTHYGADSYNKNFIYYADSQLYPTRWENIIDNRDMSDSRSPTQLAGVGRRV</sequence>
<reference evidence="1" key="1">
    <citation type="submission" date="2022-07" db="EMBL/GenBank/DDBJ databases">
        <title>Genome Sequence of Phlebia brevispora.</title>
        <authorList>
            <person name="Buettner E."/>
        </authorList>
    </citation>
    <scope>NUCLEOTIDE SEQUENCE</scope>
    <source>
        <strain evidence="1">MPL23</strain>
    </source>
</reference>
<keyword evidence="2" id="KW-1185">Reference proteome</keyword>
<dbReference type="Proteomes" id="UP001148662">
    <property type="component" value="Unassembled WGS sequence"/>
</dbReference>
<evidence type="ECO:0000313" key="2">
    <source>
        <dbReference type="Proteomes" id="UP001148662"/>
    </source>
</evidence>
<comment type="caution">
    <text evidence="1">The sequence shown here is derived from an EMBL/GenBank/DDBJ whole genome shotgun (WGS) entry which is preliminary data.</text>
</comment>
<name>A0ACC1S116_9APHY</name>
<gene>
    <name evidence="1" type="ORF">NM688_g7795</name>
</gene>
<evidence type="ECO:0000313" key="1">
    <source>
        <dbReference type="EMBL" id="KAJ3529843.1"/>
    </source>
</evidence>